<dbReference type="InterPro" id="IPR002575">
    <property type="entry name" value="Aminoglycoside_PTrfase"/>
</dbReference>
<dbReference type="Gene3D" id="3.30.200.20">
    <property type="entry name" value="Phosphorylase Kinase, domain 1"/>
    <property type="match status" value="1"/>
</dbReference>
<sequence>MADRAAEAGNFLNGTDWRGARREMLAGDASNRRYERVFHPQTGQSAVLMDADPDRGEDVRPFTAIARHLSAQGLSAPRILAEDTARGFLLLEDLGDALFARVVLSDPGLEQTLYAAATDVLGALHRAPLPAGLVPYDPPVMTRMAALAHDWYLRGAIGPDPAAKDTFSAAFEPVLAQISDGAKVLIQRDYHAENLLWLPERDGVARVGLLDFQDAMAGHRAYDLMSLSQDARRDVPPEIEAAMIARYVRDNDMDPTAFEAAYAILGTQRNLRILGVFARLSLHFGKPHYIDLIPRVWDHLIRDLDHPALTPVRAMVVNALPEPDGPILQRLKDQCGTVPTP</sequence>
<dbReference type="Pfam" id="PF01636">
    <property type="entry name" value="APH"/>
    <property type="match status" value="1"/>
</dbReference>
<dbReference type="RefSeq" id="WP_149789412.1">
    <property type="nucleotide sequence ID" value="NZ_FNIO01000009.1"/>
</dbReference>
<evidence type="ECO:0000313" key="2">
    <source>
        <dbReference type="EMBL" id="SHK99834.1"/>
    </source>
</evidence>
<accession>A0A1H0MAB8</accession>
<feature type="domain" description="Aminoglycoside phosphotransferase" evidence="1">
    <location>
        <begin position="25"/>
        <end position="253"/>
    </location>
</feature>
<dbReference type="Gene3D" id="3.90.1200.10">
    <property type="match status" value="1"/>
</dbReference>
<dbReference type="InterPro" id="IPR011009">
    <property type="entry name" value="Kinase-like_dom_sf"/>
</dbReference>
<organism evidence="2 3">
    <name type="scientific">Lutimaribacter pacificus</name>
    <dbReference type="NCBI Taxonomy" id="391948"/>
    <lineage>
        <taxon>Bacteria</taxon>
        <taxon>Pseudomonadati</taxon>
        <taxon>Pseudomonadota</taxon>
        <taxon>Alphaproteobacteria</taxon>
        <taxon>Rhodobacterales</taxon>
        <taxon>Roseobacteraceae</taxon>
        <taxon>Lutimaribacter</taxon>
    </lineage>
</organism>
<dbReference type="Proteomes" id="UP000324252">
    <property type="component" value="Unassembled WGS sequence"/>
</dbReference>
<proteinExistence type="predicted"/>
<dbReference type="AlphaFoldDB" id="A0A1H0MAB8"/>
<reference evidence="2 3" key="1">
    <citation type="submission" date="2016-11" db="EMBL/GenBank/DDBJ databases">
        <authorList>
            <person name="Varghese N."/>
            <person name="Submissions S."/>
        </authorList>
    </citation>
    <scope>NUCLEOTIDE SEQUENCE [LARGE SCALE GENOMIC DNA]</scope>
    <source>
        <strain evidence="2 3">DSM 29620</strain>
    </source>
</reference>
<dbReference type="SUPFAM" id="SSF56112">
    <property type="entry name" value="Protein kinase-like (PK-like)"/>
    <property type="match status" value="1"/>
</dbReference>
<keyword evidence="3" id="KW-1185">Reference proteome</keyword>
<dbReference type="EMBL" id="FQZZ01000016">
    <property type="protein sequence ID" value="SHK99834.1"/>
    <property type="molecule type" value="Genomic_DNA"/>
</dbReference>
<dbReference type="OrthoDB" id="9809275at2"/>
<protein>
    <recommendedName>
        <fullName evidence="1">Aminoglycoside phosphotransferase domain-containing protein</fullName>
    </recommendedName>
</protein>
<evidence type="ECO:0000313" key="3">
    <source>
        <dbReference type="Proteomes" id="UP000324252"/>
    </source>
</evidence>
<evidence type="ECO:0000259" key="1">
    <source>
        <dbReference type="Pfam" id="PF01636"/>
    </source>
</evidence>
<name>A0A1H0MAB8_9RHOB</name>
<gene>
    <name evidence="2" type="ORF">SAMN05444142_11625</name>
</gene>